<dbReference type="Proteomes" id="UP000241639">
    <property type="component" value="Unassembled WGS sequence"/>
</dbReference>
<evidence type="ECO:0000313" key="9">
    <source>
        <dbReference type="Proteomes" id="UP000241639"/>
    </source>
</evidence>
<accession>A0A2T4Z243</accession>
<feature type="coiled-coil region" evidence="6">
    <location>
        <begin position="279"/>
        <end position="306"/>
    </location>
</feature>
<gene>
    <name evidence="8" type="ORF">C8J48_3504</name>
</gene>
<dbReference type="GO" id="GO:0016831">
    <property type="term" value="F:carboxy-lyase activity"/>
    <property type="evidence" value="ECO:0007669"/>
    <property type="project" value="UniProtKB-KW"/>
</dbReference>
<feature type="domain" description="Orn/Lys/Arg decarboxylases family 1 pyridoxal-P attachment site" evidence="7">
    <location>
        <begin position="223"/>
        <end position="237"/>
    </location>
</feature>
<dbReference type="InterPro" id="IPR015424">
    <property type="entry name" value="PyrdxlP-dep_Trfase"/>
</dbReference>
<dbReference type="Gene3D" id="3.40.640.10">
    <property type="entry name" value="Type I PLP-dependent aspartate aminotransferase-like (Major domain)"/>
    <property type="match status" value="1"/>
</dbReference>
<evidence type="ECO:0000259" key="7">
    <source>
        <dbReference type="PROSITE" id="PS00703"/>
    </source>
</evidence>
<keyword evidence="6" id="KW-0175">Coiled coil</keyword>
<dbReference type="InterPro" id="IPR000310">
    <property type="entry name" value="Orn/Lys/Arg_deCO2ase_major_dom"/>
</dbReference>
<dbReference type="Pfam" id="PF03711">
    <property type="entry name" value="OKR_DC_1_C"/>
    <property type="match status" value="1"/>
</dbReference>
<evidence type="ECO:0000256" key="4">
    <source>
        <dbReference type="ARBA" id="ARBA00022898"/>
    </source>
</evidence>
<evidence type="ECO:0000313" key="8">
    <source>
        <dbReference type="EMBL" id="PTM54850.1"/>
    </source>
</evidence>
<proteinExistence type="inferred from homology"/>
<keyword evidence="9" id="KW-1185">Reference proteome</keyword>
<comment type="caution">
    <text evidence="8">The sequence shown here is derived from an EMBL/GenBank/DDBJ whole genome shotgun (WGS) entry which is preliminary data.</text>
</comment>
<keyword evidence="4" id="KW-0663">Pyridoxal phosphate</keyword>
<dbReference type="InterPro" id="IPR008286">
    <property type="entry name" value="Prn/Lys/Arg_de-COase_C"/>
</dbReference>
<dbReference type="SUPFAM" id="SSF55904">
    <property type="entry name" value="Ornithine decarboxylase C-terminal domain"/>
    <property type="match status" value="1"/>
</dbReference>
<keyword evidence="5" id="KW-0456">Lyase</keyword>
<comment type="similarity">
    <text evidence="2">Belongs to the Orn/Lys/Arg decarboxylase class-I family.</text>
</comment>
<dbReference type="InterPro" id="IPR015421">
    <property type="entry name" value="PyrdxlP-dep_Trfase_major"/>
</dbReference>
<evidence type="ECO:0000256" key="2">
    <source>
        <dbReference type="ARBA" id="ARBA00010671"/>
    </source>
</evidence>
<protein>
    <submittedName>
        <fullName evidence="8">Arginine/lysine/ornithine decarboxylase</fullName>
    </submittedName>
</protein>
<reference evidence="8 9" key="1">
    <citation type="submission" date="2018-04" db="EMBL/GenBank/DDBJ databases">
        <title>Genomic Encyclopedia of Archaeal and Bacterial Type Strains, Phase II (KMG-II): from individual species to whole genera.</title>
        <authorList>
            <person name="Goeker M."/>
        </authorList>
    </citation>
    <scope>NUCLEOTIDE SEQUENCE [LARGE SCALE GENOMIC DNA]</scope>
    <source>
        <strain evidence="8 9">DSM 45169</strain>
    </source>
</reference>
<dbReference type="PROSITE" id="PS00703">
    <property type="entry name" value="OKR_DC_1"/>
    <property type="match status" value="1"/>
</dbReference>
<organism evidence="8 9">
    <name type="scientific">Desmospora activa DSM 45169</name>
    <dbReference type="NCBI Taxonomy" id="1121389"/>
    <lineage>
        <taxon>Bacteria</taxon>
        <taxon>Bacillati</taxon>
        <taxon>Bacillota</taxon>
        <taxon>Bacilli</taxon>
        <taxon>Bacillales</taxon>
        <taxon>Thermoactinomycetaceae</taxon>
        <taxon>Desmospora</taxon>
    </lineage>
</organism>
<dbReference type="RefSeq" id="WP_170105670.1">
    <property type="nucleotide sequence ID" value="NZ_PZZP01000003.1"/>
</dbReference>
<comment type="cofactor">
    <cofactor evidence="1">
        <name>pyridoxal 5'-phosphate</name>
        <dbReference type="ChEBI" id="CHEBI:597326"/>
    </cofactor>
</comment>
<dbReference type="PANTHER" id="PTHR43277">
    <property type="entry name" value="ARGININE DECARBOXYLASE"/>
    <property type="match status" value="1"/>
</dbReference>
<keyword evidence="3" id="KW-0210">Decarboxylase</keyword>
<dbReference type="PANTHER" id="PTHR43277:SF4">
    <property type="entry name" value="ARGININE DECARBOXYLASE"/>
    <property type="match status" value="1"/>
</dbReference>
<evidence type="ECO:0000256" key="3">
    <source>
        <dbReference type="ARBA" id="ARBA00022793"/>
    </source>
</evidence>
<dbReference type="InterPro" id="IPR036633">
    <property type="entry name" value="Prn/Lys/Arg_de-COase_C_sf"/>
</dbReference>
<dbReference type="Pfam" id="PF01276">
    <property type="entry name" value="OKR_DC_1"/>
    <property type="match status" value="1"/>
</dbReference>
<dbReference type="EMBL" id="PZZP01000003">
    <property type="protein sequence ID" value="PTM54850.1"/>
    <property type="molecule type" value="Genomic_DNA"/>
</dbReference>
<sequence length="480" mass="52833">MVKDKAQLRAPLWEAVTQFAGDTMGNFHVPGHKGGRFFDREASSFFSSLLPLDLTEVGNLDDLHQAEGAIAEAQQLAAACFGADRSFFLVGGSTAGNLALILATCQPGDRLIVQRESHQSVWNGCILAGVQPIYVSGGIDERGLPRSLDPEVLREAFSRYPEAKAAFITSPDYDGHIQPVRQLAQVCHACNRPLLVDEAHGAHLGFHPDLPASALNEGADAAVQSTHKLLAAMTQASMLHLKGLRVDNERVASWLRMLQSSSPSYPLMASLDVARRLMATEGEEQLERLLQRLLRLRLEVNRLQSIREMPAVMERDPLKLSLMAEVRGEAVSGIRLARFLEKQNLWPELADHRRVLAVFTPGNQEAEFTRFIHALRHLDDVVTTFPRESQQIHLQTPLLADSAQPLDKIHRQAAVPVPLDEAVGLVAKVAVVPYPPGIPLILPGETISEQHVSAIRDQYQNEAKIRGLASRSPLSIFVLQ</sequence>
<dbReference type="AlphaFoldDB" id="A0A2T4Z243"/>
<evidence type="ECO:0000256" key="5">
    <source>
        <dbReference type="ARBA" id="ARBA00023239"/>
    </source>
</evidence>
<name>A0A2T4Z243_9BACL</name>
<dbReference type="InterPro" id="IPR052357">
    <property type="entry name" value="Orn_Lys_Arg_decarboxylase-I"/>
</dbReference>
<evidence type="ECO:0000256" key="6">
    <source>
        <dbReference type="SAM" id="Coils"/>
    </source>
</evidence>
<dbReference type="Gene3D" id="3.90.105.10">
    <property type="entry name" value="Molybdopterin biosynthesis moea protein, domain 2"/>
    <property type="match status" value="1"/>
</dbReference>
<dbReference type="SUPFAM" id="SSF53383">
    <property type="entry name" value="PLP-dependent transferases"/>
    <property type="match status" value="1"/>
</dbReference>
<evidence type="ECO:0000256" key="1">
    <source>
        <dbReference type="ARBA" id="ARBA00001933"/>
    </source>
</evidence>